<evidence type="ECO:0000313" key="1">
    <source>
        <dbReference type="EMBL" id="SPQ17784.1"/>
    </source>
</evidence>
<sequence length="157" mass="17352">MVAHRTEDQVVYELAVANIIRRSLADQLSCHLFIDPDRYLTHTHVWCLFGTRQPAARCVRKGRTHHCPLRASGGLANPSLTSREVDVKQQTRSSGDTAGTLHSPFHLFPGCAEGLKCGGSRARLRTRYPLIPSSGRFGGVLQRHAFSAPGKRRPKDA</sequence>
<dbReference type="Proteomes" id="UP000289323">
    <property type="component" value="Unassembled WGS sequence"/>
</dbReference>
<dbReference type="AlphaFoldDB" id="A0A3S4BZV1"/>
<evidence type="ECO:0000313" key="2">
    <source>
        <dbReference type="Proteomes" id="UP000289323"/>
    </source>
</evidence>
<gene>
    <name evidence="1" type="ORF">TT172_LOCUS203</name>
</gene>
<proteinExistence type="predicted"/>
<accession>A0A3S4BZV1</accession>
<protein>
    <submittedName>
        <fullName evidence="1">6e05c2a7-2fc9-4c29-ac40-1d6ecbae95f3</fullName>
    </submittedName>
</protein>
<organism evidence="1 2">
    <name type="scientific">Thermothielavioides terrestris</name>
    <dbReference type="NCBI Taxonomy" id="2587410"/>
    <lineage>
        <taxon>Eukaryota</taxon>
        <taxon>Fungi</taxon>
        <taxon>Dikarya</taxon>
        <taxon>Ascomycota</taxon>
        <taxon>Pezizomycotina</taxon>
        <taxon>Sordariomycetes</taxon>
        <taxon>Sordariomycetidae</taxon>
        <taxon>Sordariales</taxon>
        <taxon>Chaetomiaceae</taxon>
        <taxon>Thermothielavioides</taxon>
    </lineage>
</organism>
<dbReference type="EMBL" id="OUUZ01000001">
    <property type="protein sequence ID" value="SPQ17784.1"/>
    <property type="molecule type" value="Genomic_DNA"/>
</dbReference>
<reference evidence="1 2" key="1">
    <citation type="submission" date="2018-04" db="EMBL/GenBank/DDBJ databases">
        <authorList>
            <person name="Huttner S."/>
            <person name="Dainat J."/>
        </authorList>
    </citation>
    <scope>NUCLEOTIDE SEQUENCE [LARGE SCALE GENOMIC DNA]</scope>
</reference>
<name>A0A3S4BZV1_9PEZI</name>